<feature type="transmembrane region" description="Helical" evidence="2">
    <location>
        <begin position="227"/>
        <end position="244"/>
    </location>
</feature>
<feature type="transmembrane region" description="Helical" evidence="2">
    <location>
        <begin position="35"/>
        <end position="54"/>
    </location>
</feature>
<evidence type="ECO:0000256" key="1">
    <source>
        <dbReference type="SAM" id="MobiDB-lite"/>
    </source>
</evidence>
<feature type="transmembrane region" description="Helical" evidence="2">
    <location>
        <begin position="250"/>
        <end position="266"/>
    </location>
</feature>
<feature type="transmembrane region" description="Helical" evidence="2">
    <location>
        <begin position="125"/>
        <end position="146"/>
    </location>
</feature>
<feature type="transmembrane region" description="Helical" evidence="2">
    <location>
        <begin position="66"/>
        <end position="87"/>
    </location>
</feature>
<dbReference type="RefSeq" id="WP_145418405.1">
    <property type="nucleotide sequence ID" value="NZ_CP036526.1"/>
</dbReference>
<feature type="region of interest" description="Disordered" evidence="1">
    <location>
        <begin position="356"/>
        <end position="390"/>
    </location>
</feature>
<sequence>MPAVDEFSRPSNPPFQDANDHWAIPLGTISGLRLFVSYGVFVAVAVLVGVLVTFRGRSSGGVEISGNGDLMSVAFVGLAFWLVGWLVQLTVYAFYRFAFGVPIESVTIGILGVESRARDWDARTALTVSLSSLFAVVAIGGLIVVAEQFVNGTQPWPRMFSVWSAPSFGLTQADSIWLGGAWLCWVQAICQAYPLPKSTGRVAMVAAVSLLTQRMNESFQIHFSRRSIQLVAFFTILTALAAVARSPVNVSTNWFFIFAIALLLWVSSRADDVRNLVLSFGPFPHWEPTTLAGPLSFQRVKPKRRNPWKALKQTVTSVSHRRQLRQAMRSERQEAVDASRLDAVLEQLHTHGRQALSPQDLALLERMSRNLKKERRADPTAPPTDEGLRS</sequence>
<evidence type="ECO:0000256" key="2">
    <source>
        <dbReference type="SAM" id="Phobius"/>
    </source>
</evidence>
<dbReference type="OrthoDB" id="238446at2"/>
<keyword evidence="2" id="KW-0472">Membrane</keyword>
<keyword evidence="2" id="KW-0812">Transmembrane</keyword>
<reference evidence="3 4" key="1">
    <citation type="submission" date="2019-02" db="EMBL/GenBank/DDBJ databases">
        <title>Deep-cultivation of Planctomycetes and their phenomic and genomic characterization uncovers novel biology.</title>
        <authorList>
            <person name="Wiegand S."/>
            <person name="Jogler M."/>
            <person name="Boedeker C."/>
            <person name="Pinto D."/>
            <person name="Vollmers J."/>
            <person name="Rivas-Marin E."/>
            <person name="Kohn T."/>
            <person name="Peeters S.H."/>
            <person name="Heuer A."/>
            <person name="Rast P."/>
            <person name="Oberbeckmann S."/>
            <person name="Bunk B."/>
            <person name="Jeske O."/>
            <person name="Meyerdierks A."/>
            <person name="Storesund J.E."/>
            <person name="Kallscheuer N."/>
            <person name="Luecker S."/>
            <person name="Lage O.M."/>
            <person name="Pohl T."/>
            <person name="Merkel B.J."/>
            <person name="Hornburger P."/>
            <person name="Mueller R.-W."/>
            <person name="Bruemmer F."/>
            <person name="Labrenz M."/>
            <person name="Spormann A.M."/>
            <person name="Op den Camp H."/>
            <person name="Overmann J."/>
            <person name="Amann R."/>
            <person name="Jetten M.S.M."/>
            <person name="Mascher T."/>
            <person name="Medema M.H."/>
            <person name="Devos D.P."/>
            <person name="Kaster A.-K."/>
            <person name="Ovreas L."/>
            <person name="Rohde M."/>
            <person name="Galperin M.Y."/>
            <person name="Jogler C."/>
        </authorList>
    </citation>
    <scope>NUCLEOTIDE SEQUENCE [LARGE SCALE GENOMIC DNA]</scope>
    <source>
        <strain evidence="3 4">K23_9</strain>
    </source>
</reference>
<name>A0A517NU85_9BACT</name>
<dbReference type="AlphaFoldDB" id="A0A517NU85"/>
<keyword evidence="4" id="KW-1185">Reference proteome</keyword>
<dbReference type="Proteomes" id="UP000319817">
    <property type="component" value="Chromosome"/>
</dbReference>
<keyword evidence="2" id="KW-1133">Transmembrane helix</keyword>
<dbReference type="EMBL" id="CP036526">
    <property type="protein sequence ID" value="QDT10681.1"/>
    <property type="molecule type" value="Genomic_DNA"/>
</dbReference>
<gene>
    <name evidence="3" type="ORF">K239x_26380</name>
</gene>
<evidence type="ECO:0000313" key="4">
    <source>
        <dbReference type="Proteomes" id="UP000319817"/>
    </source>
</evidence>
<organism evidence="3 4">
    <name type="scientific">Stieleria marina</name>
    <dbReference type="NCBI Taxonomy" id="1930275"/>
    <lineage>
        <taxon>Bacteria</taxon>
        <taxon>Pseudomonadati</taxon>
        <taxon>Planctomycetota</taxon>
        <taxon>Planctomycetia</taxon>
        <taxon>Pirellulales</taxon>
        <taxon>Pirellulaceae</taxon>
        <taxon>Stieleria</taxon>
    </lineage>
</organism>
<protein>
    <submittedName>
        <fullName evidence="3">Uncharacterized protein</fullName>
    </submittedName>
</protein>
<proteinExistence type="predicted"/>
<evidence type="ECO:0000313" key="3">
    <source>
        <dbReference type="EMBL" id="QDT10681.1"/>
    </source>
</evidence>
<accession>A0A517NU85</accession>